<evidence type="ECO:0000256" key="1">
    <source>
        <dbReference type="ARBA" id="ARBA00001913"/>
    </source>
</evidence>
<dbReference type="PANTHER" id="PTHR12143:SF43">
    <property type="entry name" value="PUTATIVE-RELATED"/>
    <property type="match status" value="1"/>
</dbReference>
<evidence type="ECO:0000256" key="4">
    <source>
        <dbReference type="SAM" id="MobiDB-lite"/>
    </source>
</evidence>
<dbReference type="RefSeq" id="WP_148464335.1">
    <property type="nucleotide sequence ID" value="NZ_JBCLPP010000007.1"/>
</dbReference>
<dbReference type="Proteomes" id="UP001565200">
    <property type="component" value="Unassembled WGS sequence"/>
</dbReference>
<dbReference type="InterPro" id="IPR041371">
    <property type="entry name" value="GH92_N"/>
</dbReference>
<proteinExistence type="predicted"/>
<organism evidence="7 8">
    <name type="scientific">Heminiphilus faecis</name>
    <dbReference type="NCBI Taxonomy" id="2601703"/>
    <lineage>
        <taxon>Bacteria</taxon>
        <taxon>Pseudomonadati</taxon>
        <taxon>Bacteroidota</taxon>
        <taxon>Bacteroidia</taxon>
        <taxon>Bacteroidales</taxon>
        <taxon>Muribaculaceae</taxon>
        <taxon>Heminiphilus</taxon>
    </lineage>
</organism>
<dbReference type="Gene3D" id="3.30.2080.10">
    <property type="entry name" value="GH92 mannosidase domain"/>
    <property type="match status" value="1"/>
</dbReference>
<dbReference type="InterPro" id="IPR014718">
    <property type="entry name" value="GH-type_carb-bd"/>
</dbReference>
<dbReference type="PROSITE" id="PS51257">
    <property type="entry name" value="PROKAR_LIPOPROTEIN"/>
    <property type="match status" value="1"/>
</dbReference>
<dbReference type="Pfam" id="PF17678">
    <property type="entry name" value="Glyco_hydro_92N"/>
    <property type="match status" value="1"/>
</dbReference>
<dbReference type="SUPFAM" id="SSF48208">
    <property type="entry name" value="Six-hairpin glycosidases"/>
    <property type="match status" value="1"/>
</dbReference>
<dbReference type="EMBL" id="JBCLPP010000007">
    <property type="protein sequence ID" value="MEY8244679.1"/>
    <property type="molecule type" value="Genomic_DNA"/>
</dbReference>
<keyword evidence="8" id="KW-1185">Reference proteome</keyword>
<dbReference type="PANTHER" id="PTHR12143">
    <property type="entry name" value="PEPTIDE N-GLYCANASE PNGASE -RELATED"/>
    <property type="match status" value="1"/>
</dbReference>
<evidence type="ECO:0000259" key="6">
    <source>
        <dbReference type="Pfam" id="PF17678"/>
    </source>
</evidence>
<dbReference type="Gene3D" id="1.20.1610.10">
    <property type="entry name" value="alpha-1,2-mannosidases domains"/>
    <property type="match status" value="1"/>
</dbReference>
<dbReference type="GO" id="GO:0016798">
    <property type="term" value="F:hydrolase activity, acting on glycosyl bonds"/>
    <property type="evidence" value="ECO:0007669"/>
    <property type="project" value="UniProtKB-KW"/>
</dbReference>
<dbReference type="InterPro" id="IPR050883">
    <property type="entry name" value="PNGase"/>
</dbReference>
<dbReference type="NCBIfam" id="TIGR01180">
    <property type="entry name" value="aman2_put"/>
    <property type="match status" value="1"/>
</dbReference>
<evidence type="ECO:0000256" key="2">
    <source>
        <dbReference type="ARBA" id="ARBA00011245"/>
    </source>
</evidence>
<evidence type="ECO:0000259" key="5">
    <source>
        <dbReference type="Pfam" id="PF07971"/>
    </source>
</evidence>
<dbReference type="Gene3D" id="1.20.1050.60">
    <property type="entry name" value="alpha-1,2-mannosidase"/>
    <property type="match status" value="1"/>
</dbReference>
<dbReference type="InterPro" id="IPR012939">
    <property type="entry name" value="Glyco_hydro_92"/>
</dbReference>
<evidence type="ECO:0000313" key="7">
    <source>
        <dbReference type="EMBL" id="MEY8244679.1"/>
    </source>
</evidence>
<feature type="domain" description="Glycosyl hydrolase family 92" evidence="5">
    <location>
        <begin position="239"/>
        <end position="733"/>
    </location>
</feature>
<dbReference type="InterPro" id="IPR008928">
    <property type="entry name" value="6-hairpin_glycosidase_sf"/>
</dbReference>
<feature type="domain" description="Glycosyl hydrolase family 92 N-terminal" evidence="6">
    <location>
        <begin position="32"/>
        <end position="233"/>
    </location>
</feature>
<dbReference type="EC" id="3.2.1.-" evidence="7"/>
<keyword evidence="3" id="KW-0106">Calcium</keyword>
<comment type="cofactor">
    <cofactor evidence="1">
        <name>Ca(2+)</name>
        <dbReference type="ChEBI" id="CHEBI:29108"/>
    </cofactor>
</comment>
<evidence type="ECO:0000313" key="8">
    <source>
        <dbReference type="Proteomes" id="UP001565200"/>
    </source>
</evidence>
<evidence type="ECO:0000256" key="3">
    <source>
        <dbReference type="ARBA" id="ARBA00022837"/>
    </source>
</evidence>
<dbReference type="Gene3D" id="2.70.98.10">
    <property type="match status" value="1"/>
</dbReference>
<comment type="caution">
    <text evidence="7">The sequence shown here is derived from an EMBL/GenBank/DDBJ whole genome shotgun (WGS) entry which is preliminary data.</text>
</comment>
<dbReference type="InterPro" id="IPR005887">
    <property type="entry name" value="GH92_a_mannosidase_put"/>
</dbReference>
<name>A0ABV4CTF8_9BACT</name>
<keyword evidence="7" id="KW-0326">Glycosidase</keyword>
<feature type="region of interest" description="Disordered" evidence="4">
    <location>
        <begin position="733"/>
        <end position="755"/>
    </location>
</feature>
<sequence>MKIINRLTSAVALAGALMYSCSTPDTKTPVDYVNPYIGNISHLLVPTFPNVHLPNSMLRFVPERHDFTSDKVNGLPVTVTNHREKSAFNLTPYRGPVESIKPVMAYGFDNEQLKPYYYSVYLEEPETEVRFAPSHQSAVYELKNSGDQPAYLLLNTNRGKVSVDKNTIKGYQELDNNVKVYLYMESDRMPAETMTVGEGSVDTAVKDAEGRNACVGMRFNSGDSVINIRYGISFISTEQAEKNLRREISNYNVDSVADAARNIWNETLGKIEVDGMDDNDKAIFYTSLYRTHERPVCLSEDGRYFSASDGQVHDDNGNAFYTDDWIWDTYRAAHPLRILIAPDVETDIINSYLRMAQQTDSLWMPTFPEITGDTRRMNSNHGVATIADACAKGLTDFDVALAFEACRRGIEDKTLAPWSGAPAGSLDDFYKKNGYIPALAPGEKETVPEVNSFEKRQPVAVTLGTAYDQWCLSRIADHLGDTATADYYRTKALNYRNLFNQDTRFFHPKDKDGRFIQPFDYRFSGGMGAREYYGENNAWVYRWDVPHNIADLITLMGGPEAFNNELDRMFNEPLGKSKFEFFAQLPDHTGNVGQFSMANEPSLHVPYLYNYSGQPWKTQKRIRRLLRQWFRNDLMGLPGDEDGGGMTSFVVFSMMGLYPVTPGTAAYNIGSPLSGNTKIHLADGKTFEIVAHNCSDDNKYIQSATLNGKPYDKPWIAHEDIMNGGKLELVMGSKPNKSWGADPASVPPSMSDNSI</sequence>
<gene>
    <name evidence="7" type="ORF">AAK873_03470</name>
</gene>
<dbReference type="Pfam" id="PF07971">
    <property type="entry name" value="Glyco_hydro_92"/>
    <property type="match status" value="1"/>
</dbReference>
<reference evidence="7 8" key="1">
    <citation type="submission" date="2024-03" db="EMBL/GenBank/DDBJ databases">
        <title>Mouse gut bacterial collection (mGBC) of GemPharmatech.</title>
        <authorList>
            <person name="He Y."/>
            <person name="Dong L."/>
            <person name="Wu D."/>
            <person name="Gao X."/>
            <person name="Lin Z."/>
        </authorList>
    </citation>
    <scope>NUCLEOTIDE SEQUENCE [LARGE SCALE GENOMIC DNA]</scope>
    <source>
        <strain evidence="7 8">54-13</strain>
    </source>
</reference>
<accession>A0ABV4CTF8</accession>
<comment type="subunit">
    <text evidence="2">Monomer.</text>
</comment>
<keyword evidence="7" id="KW-0378">Hydrolase</keyword>
<protein>
    <submittedName>
        <fullName evidence="7">GH92 family glycosyl hydrolase</fullName>
        <ecNumber evidence="7">3.2.1.-</ecNumber>
    </submittedName>
</protein>